<dbReference type="Proteomes" id="UP000006039">
    <property type="component" value="Unassembled WGS sequence"/>
</dbReference>
<dbReference type="EMBL" id="GL385397">
    <property type="protein sequence ID" value="EJT76080.1"/>
    <property type="molecule type" value="Genomic_DNA"/>
</dbReference>
<dbReference type="EnsemblFungi" id="EJT76080">
    <property type="protein sequence ID" value="EJT76080"/>
    <property type="gene ID" value="GGTG_06004"/>
</dbReference>
<evidence type="ECO:0000313" key="3">
    <source>
        <dbReference type="Proteomes" id="UP000006039"/>
    </source>
</evidence>
<reference evidence="1" key="2">
    <citation type="submission" date="2010-07" db="EMBL/GenBank/DDBJ databases">
        <authorList>
            <consortium name="The Broad Institute Genome Sequencing Platform"/>
            <consortium name="Broad Institute Genome Sequencing Center for Infectious Disease"/>
            <person name="Ma L.-J."/>
            <person name="Dead R."/>
            <person name="Young S."/>
            <person name="Zeng Q."/>
            <person name="Koehrsen M."/>
            <person name="Alvarado L."/>
            <person name="Berlin A."/>
            <person name="Chapman S.B."/>
            <person name="Chen Z."/>
            <person name="Freedman E."/>
            <person name="Gellesch M."/>
            <person name="Goldberg J."/>
            <person name="Griggs A."/>
            <person name="Gujja S."/>
            <person name="Heilman E.R."/>
            <person name="Heiman D."/>
            <person name="Hepburn T."/>
            <person name="Howarth C."/>
            <person name="Jen D."/>
            <person name="Larson L."/>
            <person name="Mehta T."/>
            <person name="Neiman D."/>
            <person name="Pearson M."/>
            <person name="Roberts A."/>
            <person name="Saif S."/>
            <person name="Shea T."/>
            <person name="Shenoy N."/>
            <person name="Sisk P."/>
            <person name="Stolte C."/>
            <person name="Sykes S."/>
            <person name="Walk T."/>
            <person name="White J."/>
            <person name="Yandava C."/>
            <person name="Haas B."/>
            <person name="Nusbaum C."/>
            <person name="Birren B."/>
        </authorList>
    </citation>
    <scope>NUCLEOTIDE SEQUENCE</scope>
    <source>
        <strain evidence="1">R3-111a-1</strain>
    </source>
</reference>
<evidence type="ECO:0000313" key="1">
    <source>
        <dbReference type="EMBL" id="EJT76080.1"/>
    </source>
</evidence>
<reference evidence="2" key="4">
    <citation type="journal article" date="2015" name="G3 (Bethesda)">
        <title>Genome sequences of three phytopathogenic species of the Magnaporthaceae family of fungi.</title>
        <authorList>
            <person name="Okagaki L.H."/>
            <person name="Nunes C.C."/>
            <person name="Sailsbery J."/>
            <person name="Clay B."/>
            <person name="Brown D."/>
            <person name="John T."/>
            <person name="Oh Y."/>
            <person name="Young N."/>
            <person name="Fitzgerald M."/>
            <person name="Haas B.J."/>
            <person name="Zeng Q."/>
            <person name="Young S."/>
            <person name="Adiconis X."/>
            <person name="Fan L."/>
            <person name="Levin J.Z."/>
            <person name="Mitchell T.K."/>
            <person name="Okubara P.A."/>
            <person name="Farman M.L."/>
            <person name="Kohn L.M."/>
            <person name="Birren B."/>
            <person name="Ma L.-J."/>
            <person name="Dean R.A."/>
        </authorList>
    </citation>
    <scope>NUCLEOTIDE SEQUENCE</scope>
    <source>
        <strain evidence="2">R3-111a-1</strain>
    </source>
</reference>
<protein>
    <submittedName>
        <fullName evidence="1 2">Uncharacterized protein</fullName>
    </submittedName>
</protein>
<dbReference type="AlphaFoldDB" id="J3NXJ8"/>
<sequence>MHLRPLPASVWAAKQTNERIILSPTWTRMVLQRSHGSPVEPAPLAGLTAANSGSPGTLGRTVDGSLLVALFPPSSLASVPLPVPALCTHFVGPRRCLAARSGAVLTGAMRWPPWPMAAQKCHLDKGASQQLQTWTPAGPHARLLVCSSLPPMSPAR</sequence>
<proteinExistence type="predicted"/>
<evidence type="ECO:0000313" key="2">
    <source>
        <dbReference type="EnsemblFungi" id="EJT76080"/>
    </source>
</evidence>
<reference evidence="1" key="3">
    <citation type="submission" date="2010-09" db="EMBL/GenBank/DDBJ databases">
        <title>Annotation of Gaeumannomyces graminis var. tritici R3-111a-1.</title>
        <authorList>
            <consortium name="The Broad Institute Genome Sequencing Platform"/>
            <person name="Ma L.-J."/>
            <person name="Dead R."/>
            <person name="Young S.K."/>
            <person name="Zeng Q."/>
            <person name="Gargeya S."/>
            <person name="Fitzgerald M."/>
            <person name="Haas B."/>
            <person name="Abouelleil A."/>
            <person name="Alvarado L."/>
            <person name="Arachchi H.M."/>
            <person name="Berlin A."/>
            <person name="Brown A."/>
            <person name="Chapman S.B."/>
            <person name="Chen Z."/>
            <person name="Dunbar C."/>
            <person name="Freedman E."/>
            <person name="Gearin G."/>
            <person name="Gellesch M."/>
            <person name="Goldberg J."/>
            <person name="Griggs A."/>
            <person name="Gujja S."/>
            <person name="Heiman D."/>
            <person name="Howarth C."/>
            <person name="Larson L."/>
            <person name="Lui A."/>
            <person name="MacDonald P.J.P."/>
            <person name="Mehta T."/>
            <person name="Montmayeur A."/>
            <person name="Murphy C."/>
            <person name="Neiman D."/>
            <person name="Pearson M."/>
            <person name="Priest M."/>
            <person name="Roberts A."/>
            <person name="Saif S."/>
            <person name="Shea T."/>
            <person name="Shenoy N."/>
            <person name="Sisk P."/>
            <person name="Stolte C."/>
            <person name="Sykes S."/>
            <person name="Yandava C."/>
            <person name="Wortman J."/>
            <person name="Nusbaum C."/>
            <person name="Birren B."/>
        </authorList>
    </citation>
    <scope>NUCLEOTIDE SEQUENCE</scope>
    <source>
        <strain evidence="1">R3-111a-1</strain>
    </source>
</reference>
<dbReference type="VEuPathDB" id="FungiDB:GGTG_06004"/>
<gene>
    <name evidence="2" type="primary">20346462</name>
    <name evidence="1" type="ORF">GGTG_06004</name>
</gene>
<reference evidence="3" key="1">
    <citation type="submission" date="2010-07" db="EMBL/GenBank/DDBJ databases">
        <title>The genome sequence of Gaeumannomyces graminis var. tritici strain R3-111a-1.</title>
        <authorList>
            <consortium name="The Broad Institute Genome Sequencing Platform"/>
            <person name="Ma L.-J."/>
            <person name="Dead R."/>
            <person name="Young S."/>
            <person name="Zeng Q."/>
            <person name="Koehrsen M."/>
            <person name="Alvarado L."/>
            <person name="Berlin A."/>
            <person name="Chapman S.B."/>
            <person name="Chen Z."/>
            <person name="Freedman E."/>
            <person name="Gellesch M."/>
            <person name="Goldberg J."/>
            <person name="Griggs A."/>
            <person name="Gujja S."/>
            <person name="Heilman E.R."/>
            <person name="Heiman D."/>
            <person name="Hepburn T."/>
            <person name="Howarth C."/>
            <person name="Jen D."/>
            <person name="Larson L."/>
            <person name="Mehta T."/>
            <person name="Neiman D."/>
            <person name="Pearson M."/>
            <person name="Roberts A."/>
            <person name="Saif S."/>
            <person name="Shea T."/>
            <person name="Shenoy N."/>
            <person name="Sisk P."/>
            <person name="Stolte C."/>
            <person name="Sykes S."/>
            <person name="Walk T."/>
            <person name="White J."/>
            <person name="Yandava C."/>
            <person name="Haas B."/>
            <person name="Nusbaum C."/>
            <person name="Birren B."/>
        </authorList>
    </citation>
    <scope>NUCLEOTIDE SEQUENCE [LARGE SCALE GENOMIC DNA]</scope>
    <source>
        <strain evidence="3">R3-111a-1</strain>
    </source>
</reference>
<dbReference type="eggNOG" id="ENOG502RN8Y">
    <property type="taxonomic scope" value="Eukaryota"/>
</dbReference>
<dbReference type="OrthoDB" id="10490667at2759"/>
<name>J3NXJ8_GAET3</name>
<dbReference type="RefSeq" id="XP_009222080.1">
    <property type="nucleotide sequence ID" value="XM_009223816.1"/>
</dbReference>
<keyword evidence="3" id="KW-1185">Reference proteome</keyword>
<reference evidence="2" key="5">
    <citation type="submission" date="2018-04" db="UniProtKB">
        <authorList>
            <consortium name="EnsemblFungi"/>
        </authorList>
    </citation>
    <scope>IDENTIFICATION</scope>
    <source>
        <strain evidence="2">R3-111a-1</strain>
    </source>
</reference>
<dbReference type="HOGENOM" id="CLU_1686692_0_0_1"/>
<organism evidence="1">
    <name type="scientific">Gaeumannomyces tritici (strain R3-111a-1)</name>
    <name type="common">Wheat and barley take-all root rot fungus</name>
    <name type="synonym">Gaeumannomyces graminis var. tritici</name>
    <dbReference type="NCBI Taxonomy" id="644352"/>
    <lineage>
        <taxon>Eukaryota</taxon>
        <taxon>Fungi</taxon>
        <taxon>Dikarya</taxon>
        <taxon>Ascomycota</taxon>
        <taxon>Pezizomycotina</taxon>
        <taxon>Sordariomycetes</taxon>
        <taxon>Sordariomycetidae</taxon>
        <taxon>Magnaporthales</taxon>
        <taxon>Magnaporthaceae</taxon>
        <taxon>Gaeumannomyces</taxon>
    </lineage>
</organism>
<dbReference type="GeneID" id="20346462"/>
<accession>J3NXJ8</accession>